<keyword evidence="7 13" id="KW-0406">Ion transport</keyword>
<dbReference type="GO" id="GO:0016787">
    <property type="term" value="F:hydrolase activity"/>
    <property type="evidence" value="ECO:0007669"/>
    <property type="project" value="UniProtKB-KW"/>
</dbReference>
<keyword evidence="15" id="KW-0175">Coiled coil</keyword>
<evidence type="ECO:0000256" key="11">
    <source>
        <dbReference type="ARBA" id="ARBA00025614"/>
    </source>
</evidence>
<evidence type="ECO:0000256" key="3">
    <source>
        <dbReference type="ARBA" id="ARBA00022547"/>
    </source>
</evidence>
<dbReference type="InterPro" id="IPR050059">
    <property type="entry name" value="ATP_synthase_B_chain"/>
</dbReference>
<evidence type="ECO:0000256" key="4">
    <source>
        <dbReference type="ARBA" id="ARBA00022692"/>
    </source>
</evidence>
<comment type="subcellular location">
    <subcellularLocation>
        <location evidence="13">Cell membrane</location>
        <topology evidence="13">Single-pass membrane protein</topology>
    </subcellularLocation>
    <subcellularLocation>
        <location evidence="12">Endomembrane system</location>
        <topology evidence="12">Single-pass membrane protein</topology>
    </subcellularLocation>
</comment>
<comment type="caution">
    <text evidence="17">The sequence shown here is derived from an EMBL/GenBank/DDBJ whole genome shotgun (WGS) entry which is preliminary data.</text>
</comment>
<keyword evidence="17" id="KW-0378">Hydrolase</keyword>
<dbReference type="Proteomes" id="UP000248975">
    <property type="component" value="Unassembled WGS sequence"/>
</dbReference>
<sequence>MRYLLLASAAAFAGSPALAAGGAFFTFQNTNFTVTLAFLLFVGILLYVGVPGKLAGVLDNRAVQIKADLDEAKALREEAMTILASYERKQKDVQVQADRIVASAREEAMAAAAEAKEELKTSIARRLAAAEDRIASAETAAVRAVREQAVSVAIAAAGDVLAKQMSAENADAMIDAAISQVDARLN</sequence>
<evidence type="ECO:0000256" key="7">
    <source>
        <dbReference type="ARBA" id="ARBA00023065"/>
    </source>
</evidence>
<dbReference type="GO" id="GO:0005886">
    <property type="term" value="C:plasma membrane"/>
    <property type="evidence" value="ECO:0007669"/>
    <property type="project" value="UniProtKB-SubCell"/>
</dbReference>
<keyword evidence="13" id="KW-1003">Cell membrane</keyword>
<evidence type="ECO:0000256" key="8">
    <source>
        <dbReference type="ARBA" id="ARBA00023136"/>
    </source>
</evidence>
<dbReference type="GO" id="GO:0046961">
    <property type="term" value="F:proton-transporting ATPase activity, rotational mechanism"/>
    <property type="evidence" value="ECO:0007669"/>
    <property type="project" value="TreeGrafter"/>
</dbReference>
<evidence type="ECO:0000313" key="17">
    <source>
        <dbReference type="EMBL" id="PZQ97176.1"/>
    </source>
</evidence>
<evidence type="ECO:0000256" key="15">
    <source>
        <dbReference type="SAM" id="Coils"/>
    </source>
</evidence>
<dbReference type="GO" id="GO:0046933">
    <property type="term" value="F:proton-transporting ATP synthase activity, rotational mechanism"/>
    <property type="evidence" value="ECO:0007669"/>
    <property type="project" value="UniProtKB-UniRule"/>
</dbReference>
<comment type="function">
    <text evidence="11">Component of the F(0) channel, it forms part of the peripheral stalk, linking F(1) to F(0). The b'-subunit is a diverged and duplicated form of b found in plants and photosynthetic bacteria.</text>
</comment>
<evidence type="ECO:0000256" key="10">
    <source>
        <dbReference type="ARBA" id="ARBA00025198"/>
    </source>
</evidence>
<dbReference type="GO" id="GO:0012505">
    <property type="term" value="C:endomembrane system"/>
    <property type="evidence" value="ECO:0007669"/>
    <property type="project" value="UniProtKB-SubCell"/>
</dbReference>
<evidence type="ECO:0000256" key="12">
    <source>
        <dbReference type="ARBA" id="ARBA00037847"/>
    </source>
</evidence>
<proteinExistence type="inferred from homology"/>
<evidence type="ECO:0000256" key="16">
    <source>
        <dbReference type="SAM" id="SignalP"/>
    </source>
</evidence>
<feature type="coiled-coil region" evidence="15">
    <location>
        <begin position="69"/>
        <end position="147"/>
    </location>
</feature>
<dbReference type="EMBL" id="QFQS01000003">
    <property type="protein sequence ID" value="PZQ97176.1"/>
    <property type="molecule type" value="Genomic_DNA"/>
</dbReference>
<dbReference type="Pfam" id="PF00430">
    <property type="entry name" value="ATP-synt_B"/>
    <property type="match status" value="1"/>
</dbReference>
<dbReference type="HAMAP" id="MF_01398">
    <property type="entry name" value="ATP_synth_b_bprime"/>
    <property type="match status" value="1"/>
</dbReference>
<feature type="signal peptide" evidence="16">
    <location>
        <begin position="1"/>
        <end position="19"/>
    </location>
</feature>
<accession>A0A2W5S5E4</accession>
<dbReference type="PANTHER" id="PTHR33445">
    <property type="entry name" value="ATP SYNTHASE SUBUNIT B', CHLOROPLASTIC"/>
    <property type="match status" value="1"/>
</dbReference>
<keyword evidence="9 13" id="KW-0066">ATP synthesis</keyword>
<protein>
    <recommendedName>
        <fullName evidence="13">ATP synthase subunit b</fullName>
    </recommendedName>
    <alternativeName>
        <fullName evidence="13">ATP synthase F(0) sector subunit b</fullName>
    </alternativeName>
    <alternativeName>
        <fullName evidence="13">ATPase subunit I</fullName>
    </alternativeName>
    <alternativeName>
        <fullName evidence="13">F-type ATPase subunit b</fullName>
        <shortName evidence="13">F-ATPase subunit b</shortName>
    </alternativeName>
</protein>
<keyword evidence="4 13" id="KW-0812">Transmembrane</keyword>
<keyword evidence="2 13" id="KW-0813">Transport</keyword>
<dbReference type="NCBIfam" id="NF009989">
    <property type="entry name" value="PRK13455.1"/>
    <property type="match status" value="1"/>
</dbReference>
<comment type="subunit">
    <text evidence="13">F-type ATPases have 2 components, F(1) - the catalytic core - and F(0) - the membrane proton channel. F(1) has five subunits: alpha(3), beta(3), gamma(1), delta(1), epsilon(1). F(0) has three main subunits: a(1), b(2) and c(10-14). The alpha and beta chains form an alternating ring which encloses part of the gamma chain. F(1) is attached to F(0) by a central stalk formed by the gamma and epsilon chains, while a peripheral stalk is formed by the delta and b chains.</text>
</comment>
<dbReference type="AlphaFoldDB" id="A0A2W5S5E4"/>
<dbReference type="InterPro" id="IPR002146">
    <property type="entry name" value="ATP_synth_b/b'su_bac/chlpt"/>
</dbReference>
<dbReference type="CDD" id="cd06503">
    <property type="entry name" value="ATP-synt_Fo_b"/>
    <property type="match status" value="1"/>
</dbReference>
<evidence type="ECO:0000256" key="9">
    <source>
        <dbReference type="ARBA" id="ARBA00023310"/>
    </source>
</evidence>
<feature type="transmembrane region" description="Helical" evidence="13">
    <location>
        <begin position="29"/>
        <end position="50"/>
    </location>
</feature>
<evidence type="ECO:0000256" key="1">
    <source>
        <dbReference type="ARBA" id="ARBA00005513"/>
    </source>
</evidence>
<evidence type="ECO:0000256" key="13">
    <source>
        <dbReference type="HAMAP-Rule" id="MF_01398"/>
    </source>
</evidence>
<evidence type="ECO:0000256" key="2">
    <source>
        <dbReference type="ARBA" id="ARBA00022448"/>
    </source>
</evidence>
<evidence type="ECO:0000256" key="6">
    <source>
        <dbReference type="ARBA" id="ARBA00022989"/>
    </source>
</evidence>
<evidence type="ECO:0000256" key="5">
    <source>
        <dbReference type="ARBA" id="ARBA00022781"/>
    </source>
</evidence>
<evidence type="ECO:0000256" key="14">
    <source>
        <dbReference type="RuleBase" id="RU003848"/>
    </source>
</evidence>
<comment type="function">
    <text evidence="10 13">F(1)F(0) ATP synthase produces ATP from ADP in the presence of a proton or sodium gradient. F-type ATPases consist of two structural domains, F(1) containing the extramembraneous catalytic core and F(0) containing the membrane proton channel, linked together by a central stalk and a peripheral stalk. During catalysis, ATP synthesis in the catalytic domain of F(1) is coupled via a rotary mechanism of the central stalk subunits to proton translocation.</text>
</comment>
<dbReference type="PANTHER" id="PTHR33445:SF1">
    <property type="entry name" value="ATP SYNTHASE SUBUNIT B"/>
    <property type="match status" value="1"/>
</dbReference>
<keyword evidence="16" id="KW-0732">Signal</keyword>
<name>A0A2W5S5E4_CERSP</name>
<feature type="chain" id="PRO_5015930074" description="ATP synthase subunit b" evidence="16">
    <location>
        <begin position="20"/>
        <end position="186"/>
    </location>
</feature>
<keyword evidence="3 13" id="KW-0138">CF(0)</keyword>
<keyword evidence="5 13" id="KW-0375">Hydrogen ion transport</keyword>
<keyword evidence="8 13" id="KW-0472">Membrane</keyword>
<evidence type="ECO:0000313" key="18">
    <source>
        <dbReference type="Proteomes" id="UP000248975"/>
    </source>
</evidence>
<organism evidence="17 18">
    <name type="scientific">Cereibacter sphaeroides</name>
    <name type="common">Rhodobacter sphaeroides</name>
    <dbReference type="NCBI Taxonomy" id="1063"/>
    <lineage>
        <taxon>Bacteria</taxon>
        <taxon>Pseudomonadati</taxon>
        <taxon>Pseudomonadota</taxon>
        <taxon>Alphaproteobacteria</taxon>
        <taxon>Rhodobacterales</taxon>
        <taxon>Paracoccaceae</taxon>
        <taxon>Cereibacter</taxon>
    </lineage>
</organism>
<dbReference type="GO" id="GO:0045259">
    <property type="term" value="C:proton-transporting ATP synthase complex"/>
    <property type="evidence" value="ECO:0007669"/>
    <property type="project" value="UniProtKB-KW"/>
</dbReference>
<reference evidence="17 18" key="1">
    <citation type="submission" date="2017-08" db="EMBL/GenBank/DDBJ databases">
        <title>Infants hospitalized years apart are colonized by the same room-sourced microbial strains.</title>
        <authorList>
            <person name="Brooks B."/>
            <person name="Olm M.R."/>
            <person name="Firek B.A."/>
            <person name="Baker R."/>
            <person name="Thomas B.C."/>
            <person name="Morowitz M.J."/>
            <person name="Banfield J.F."/>
        </authorList>
    </citation>
    <scope>NUCLEOTIDE SEQUENCE [LARGE SCALE GENOMIC DNA]</scope>
    <source>
        <strain evidence="17">S2_003_000_R2_11</strain>
    </source>
</reference>
<comment type="similarity">
    <text evidence="1 13 14">Belongs to the ATPase B chain family.</text>
</comment>
<gene>
    <name evidence="13" type="primary">atpF</name>
    <name evidence="17" type="ORF">DI533_13730</name>
</gene>
<keyword evidence="6 13" id="KW-1133">Transmembrane helix</keyword>